<sequence length="42" mass="4758">MFGHHVCGVSIVWTAFNPQEDFSILDELVMMNTSPSTLYILL</sequence>
<protein>
    <submittedName>
        <fullName evidence="1">Uncharacterized protein</fullName>
    </submittedName>
</protein>
<reference evidence="1" key="1">
    <citation type="submission" date="2014-11" db="EMBL/GenBank/DDBJ databases">
        <authorList>
            <person name="Amaro Gonzalez C."/>
        </authorList>
    </citation>
    <scope>NUCLEOTIDE SEQUENCE</scope>
</reference>
<dbReference type="AlphaFoldDB" id="A0A0E9UJI3"/>
<reference evidence="1" key="2">
    <citation type="journal article" date="2015" name="Fish Shellfish Immunol.">
        <title>Early steps in the European eel (Anguilla anguilla)-Vibrio vulnificus interaction in the gills: Role of the RtxA13 toxin.</title>
        <authorList>
            <person name="Callol A."/>
            <person name="Pajuelo D."/>
            <person name="Ebbesson L."/>
            <person name="Teles M."/>
            <person name="MacKenzie S."/>
            <person name="Amaro C."/>
        </authorList>
    </citation>
    <scope>NUCLEOTIDE SEQUENCE</scope>
</reference>
<organism evidence="1">
    <name type="scientific">Anguilla anguilla</name>
    <name type="common">European freshwater eel</name>
    <name type="synonym">Muraena anguilla</name>
    <dbReference type="NCBI Taxonomy" id="7936"/>
    <lineage>
        <taxon>Eukaryota</taxon>
        <taxon>Metazoa</taxon>
        <taxon>Chordata</taxon>
        <taxon>Craniata</taxon>
        <taxon>Vertebrata</taxon>
        <taxon>Euteleostomi</taxon>
        <taxon>Actinopterygii</taxon>
        <taxon>Neopterygii</taxon>
        <taxon>Teleostei</taxon>
        <taxon>Anguilliformes</taxon>
        <taxon>Anguillidae</taxon>
        <taxon>Anguilla</taxon>
    </lineage>
</organism>
<name>A0A0E9UJI3_ANGAN</name>
<proteinExistence type="predicted"/>
<evidence type="ECO:0000313" key="1">
    <source>
        <dbReference type="EMBL" id="JAH65927.1"/>
    </source>
</evidence>
<dbReference type="EMBL" id="GBXM01042650">
    <property type="protein sequence ID" value="JAH65927.1"/>
    <property type="molecule type" value="Transcribed_RNA"/>
</dbReference>
<accession>A0A0E9UJI3</accession>